<dbReference type="AlphaFoldDB" id="A0A841KVG8"/>
<dbReference type="InterPro" id="IPR025748">
    <property type="entry name" value="PrcB_C_dom"/>
</dbReference>
<proteinExistence type="predicted"/>
<dbReference type="EMBL" id="JACHEN010000023">
    <property type="protein sequence ID" value="MBB6217383.1"/>
    <property type="molecule type" value="Genomic_DNA"/>
</dbReference>
<evidence type="ECO:0000313" key="2">
    <source>
        <dbReference type="EMBL" id="MBB6217383.1"/>
    </source>
</evidence>
<dbReference type="Pfam" id="PF14343">
    <property type="entry name" value="PrcB_C"/>
    <property type="match status" value="1"/>
</dbReference>
<dbReference type="Proteomes" id="UP000579281">
    <property type="component" value="Unassembled WGS sequence"/>
</dbReference>
<feature type="domain" description="PrcB C-terminal" evidence="1">
    <location>
        <begin position="58"/>
        <end position="116"/>
    </location>
</feature>
<accession>A0A841KVG8</accession>
<gene>
    <name evidence="2" type="ORF">HNQ80_003502</name>
</gene>
<reference evidence="2 3" key="1">
    <citation type="submission" date="2020-08" db="EMBL/GenBank/DDBJ databases">
        <title>Genomic Encyclopedia of Type Strains, Phase IV (KMG-IV): sequencing the most valuable type-strain genomes for metagenomic binning, comparative biology and taxonomic classification.</title>
        <authorList>
            <person name="Goeker M."/>
        </authorList>
    </citation>
    <scope>NUCLEOTIDE SEQUENCE [LARGE SCALE GENOMIC DNA]</scope>
    <source>
        <strain evidence="2 3">DSM 103526</strain>
    </source>
</reference>
<sequence length="129" mass="14263">MNGVGATNIEGGVIPVVKSLHYREVTSLDMAQDQQIQQWLESHRHEKGIHYKRKGKKIYILISGGERPTGGYKVVIDQARLETLDSAYVSAHITGPKPGVMVVQKLTYPYACIQVESEDIKNVQGALMG</sequence>
<evidence type="ECO:0000259" key="1">
    <source>
        <dbReference type="Pfam" id="PF14343"/>
    </source>
</evidence>
<protein>
    <recommendedName>
        <fullName evidence="1">PrcB C-terminal domain-containing protein</fullName>
    </recommendedName>
</protein>
<dbReference type="RefSeq" id="WP_207727065.1">
    <property type="nucleotide sequence ID" value="NZ_JACHEN010000023.1"/>
</dbReference>
<organism evidence="2 3">
    <name type="scientific">Anaerosolibacter carboniphilus</name>
    <dbReference type="NCBI Taxonomy" id="1417629"/>
    <lineage>
        <taxon>Bacteria</taxon>
        <taxon>Bacillati</taxon>
        <taxon>Bacillota</taxon>
        <taxon>Clostridia</taxon>
        <taxon>Peptostreptococcales</taxon>
        <taxon>Thermotaleaceae</taxon>
        <taxon>Anaerosolibacter</taxon>
    </lineage>
</organism>
<comment type="caution">
    <text evidence="2">The sequence shown here is derived from an EMBL/GenBank/DDBJ whole genome shotgun (WGS) entry which is preliminary data.</text>
</comment>
<evidence type="ECO:0000313" key="3">
    <source>
        <dbReference type="Proteomes" id="UP000579281"/>
    </source>
</evidence>
<name>A0A841KVG8_9FIRM</name>
<keyword evidence="3" id="KW-1185">Reference proteome</keyword>